<dbReference type="EMBL" id="QGKX02001521">
    <property type="protein sequence ID" value="KAF3510552.1"/>
    <property type="molecule type" value="Genomic_DNA"/>
</dbReference>
<gene>
    <name evidence="1" type="ORF">F2Q69_00002474</name>
</gene>
<evidence type="ECO:0000313" key="1">
    <source>
        <dbReference type="EMBL" id="KAF3510552.1"/>
    </source>
</evidence>
<reference evidence="1" key="1">
    <citation type="submission" date="2019-12" db="EMBL/GenBank/DDBJ databases">
        <title>Genome sequencing and annotation of Brassica cretica.</title>
        <authorList>
            <person name="Studholme D.J."/>
            <person name="Sarris P."/>
        </authorList>
    </citation>
    <scope>NUCLEOTIDE SEQUENCE</scope>
    <source>
        <strain evidence="1">PFS-109/04</strain>
        <tissue evidence="1">Leaf</tissue>
    </source>
</reference>
<dbReference type="AlphaFoldDB" id="A0A8S9PB61"/>
<name>A0A8S9PB61_BRACR</name>
<comment type="caution">
    <text evidence="1">The sequence shown here is derived from an EMBL/GenBank/DDBJ whole genome shotgun (WGS) entry which is preliminary data.</text>
</comment>
<evidence type="ECO:0000313" key="2">
    <source>
        <dbReference type="Proteomes" id="UP000712600"/>
    </source>
</evidence>
<protein>
    <submittedName>
        <fullName evidence="1">Uncharacterized protein</fullName>
    </submittedName>
</protein>
<accession>A0A8S9PB61</accession>
<dbReference type="Proteomes" id="UP000712600">
    <property type="component" value="Unassembled WGS sequence"/>
</dbReference>
<proteinExistence type="predicted"/>
<organism evidence="1 2">
    <name type="scientific">Brassica cretica</name>
    <name type="common">Mustard</name>
    <dbReference type="NCBI Taxonomy" id="69181"/>
    <lineage>
        <taxon>Eukaryota</taxon>
        <taxon>Viridiplantae</taxon>
        <taxon>Streptophyta</taxon>
        <taxon>Embryophyta</taxon>
        <taxon>Tracheophyta</taxon>
        <taxon>Spermatophyta</taxon>
        <taxon>Magnoliopsida</taxon>
        <taxon>eudicotyledons</taxon>
        <taxon>Gunneridae</taxon>
        <taxon>Pentapetalae</taxon>
        <taxon>rosids</taxon>
        <taxon>malvids</taxon>
        <taxon>Brassicales</taxon>
        <taxon>Brassicaceae</taxon>
        <taxon>Brassiceae</taxon>
        <taxon>Brassica</taxon>
    </lineage>
</organism>
<sequence length="153" mass="17895">MNLRGWVGKIKDWVWSSDKRDLSIAHARQSLVVRSVADTSKSDEGEIVSCSAKFIFTISHRRSRDFSGLFAIHHLFLKNRCLQSKDYQESRERERYSCYPEPEQESFGRCKSYRRLDQAHQHALRDMADLDPAQRQLVLDFERLLKGGWSVCS</sequence>